<comment type="subcellular location">
    <subcellularLocation>
        <location evidence="1">Membrane</location>
        <topology evidence="1">Multi-pass membrane protein</topology>
    </subcellularLocation>
</comment>
<dbReference type="InterPro" id="IPR036837">
    <property type="entry name" value="Cation_efflux_CTD_sf"/>
</dbReference>
<protein>
    <submittedName>
        <fullName evidence="12">Cation transporter</fullName>
    </submittedName>
</protein>
<dbReference type="InterPro" id="IPR027469">
    <property type="entry name" value="Cation_efflux_TMD_sf"/>
</dbReference>
<dbReference type="InterPro" id="IPR058533">
    <property type="entry name" value="Cation_efflux_TM"/>
</dbReference>
<evidence type="ECO:0000259" key="10">
    <source>
        <dbReference type="Pfam" id="PF01545"/>
    </source>
</evidence>
<evidence type="ECO:0000256" key="1">
    <source>
        <dbReference type="ARBA" id="ARBA00004141"/>
    </source>
</evidence>
<dbReference type="InterPro" id="IPR050681">
    <property type="entry name" value="CDF/SLC30A"/>
</dbReference>
<dbReference type="GO" id="GO:0005385">
    <property type="term" value="F:zinc ion transmembrane transporter activity"/>
    <property type="evidence" value="ECO:0007669"/>
    <property type="project" value="TreeGrafter"/>
</dbReference>
<reference evidence="12" key="1">
    <citation type="submission" date="2020-09" db="EMBL/GenBank/DDBJ databases">
        <title>Pelagicoccus enzymogenes sp. nov. with an EPS production, isolated from marine sediment.</title>
        <authorList>
            <person name="Feng X."/>
        </authorList>
    </citation>
    <scope>NUCLEOTIDE SEQUENCE</scope>
    <source>
        <strain evidence="12">NFK12</strain>
    </source>
</reference>
<dbReference type="SUPFAM" id="SSF160240">
    <property type="entry name" value="Cation efflux protein cytoplasmic domain-like"/>
    <property type="match status" value="1"/>
</dbReference>
<dbReference type="InterPro" id="IPR002524">
    <property type="entry name" value="Cation_efflux"/>
</dbReference>
<gene>
    <name evidence="12" type="ORF">IEN85_21355</name>
</gene>
<evidence type="ECO:0000256" key="4">
    <source>
        <dbReference type="ARBA" id="ARBA00022692"/>
    </source>
</evidence>
<evidence type="ECO:0000256" key="7">
    <source>
        <dbReference type="ARBA" id="ARBA00023065"/>
    </source>
</evidence>
<evidence type="ECO:0000256" key="3">
    <source>
        <dbReference type="ARBA" id="ARBA00022448"/>
    </source>
</evidence>
<dbReference type="InterPro" id="IPR027470">
    <property type="entry name" value="Cation_efflux_CTD"/>
</dbReference>
<dbReference type="Gene3D" id="1.20.1510.10">
    <property type="entry name" value="Cation efflux protein transmembrane domain"/>
    <property type="match status" value="1"/>
</dbReference>
<keyword evidence="6 9" id="KW-1133">Transmembrane helix</keyword>
<dbReference type="Pfam" id="PF01545">
    <property type="entry name" value="Cation_efflux"/>
    <property type="match status" value="1"/>
</dbReference>
<feature type="transmembrane region" description="Helical" evidence="9">
    <location>
        <begin position="16"/>
        <end position="36"/>
    </location>
</feature>
<keyword evidence="5" id="KW-0864">Zinc transport</keyword>
<evidence type="ECO:0000256" key="6">
    <source>
        <dbReference type="ARBA" id="ARBA00022989"/>
    </source>
</evidence>
<dbReference type="GO" id="GO:0005886">
    <property type="term" value="C:plasma membrane"/>
    <property type="evidence" value="ECO:0007669"/>
    <property type="project" value="TreeGrafter"/>
</dbReference>
<feature type="domain" description="Cation efflux protein cytoplasmic" evidence="11">
    <location>
        <begin position="211"/>
        <end position="286"/>
    </location>
</feature>
<dbReference type="PANTHER" id="PTHR11562">
    <property type="entry name" value="CATION EFFLUX PROTEIN/ ZINC TRANSPORTER"/>
    <property type="match status" value="1"/>
</dbReference>
<feature type="transmembrane region" description="Helical" evidence="9">
    <location>
        <begin position="182"/>
        <end position="199"/>
    </location>
</feature>
<keyword evidence="13" id="KW-1185">Reference proteome</keyword>
<dbReference type="AlphaFoldDB" id="A0A927FE78"/>
<comment type="similarity">
    <text evidence="2">Belongs to the cation diffusion facilitator (CDF) transporter (TC 2.A.4) family. SLC30A subfamily.</text>
</comment>
<evidence type="ECO:0000313" key="12">
    <source>
        <dbReference type="EMBL" id="MBD5782060.1"/>
    </source>
</evidence>
<sequence length="303" mass="33233">MSKRQSHNQELSGQRLVWSIIANLGLSLFQFVAGIVSGSAALLADALHNTNDAAALVVAYVARRISRKRANSRYTFGYRRAELIGALIQFTALVVISGFLVFHAIGRLLEPVPIESSWVVLGASIALLVDLTTVGLLWATSKGSLNVKAALLHNLTDAATSLAVLAGGALMLLFGWSWIDPILTLAIALFIVVTAFKLIGQTSRILMEATPEDIDLDQVKEEAESVTGVNDLHHLHVWQLDESHRALEAHVVIYDDITHRQRDIKKQLKTLFADQFEITHSTLEFERASEACRGKNARLVQAP</sequence>
<name>A0A927FE78_9BACT</name>
<evidence type="ECO:0000256" key="5">
    <source>
        <dbReference type="ARBA" id="ARBA00022906"/>
    </source>
</evidence>
<feature type="transmembrane region" description="Helical" evidence="9">
    <location>
        <begin position="83"/>
        <end position="106"/>
    </location>
</feature>
<keyword evidence="8 9" id="KW-0472">Membrane</keyword>
<feature type="domain" description="Cation efflux protein transmembrane" evidence="10">
    <location>
        <begin position="17"/>
        <end position="207"/>
    </location>
</feature>
<keyword evidence="5" id="KW-0862">Zinc</keyword>
<dbReference type="RefSeq" id="WP_191619127.1">
    <property type="nucleotide sequence ID" value="NZ_JACYFG010000051.1"/>
</dbReference>
<feature type="transmembrane region" description="Helical" evidence="9">
    <location>
        <begin position="151"/>
        <end position="176"/>
    </location>
</feature>
<accession>A0A927FE78</accession>
<dbReference type="PANTHER" id="PTHR11562:SF17">
    <property type="entry name" value="RE54080P-RELATED"/>
    <property type="match status" value="1"/>
</dbReference>
<evidence type="ECO:0000313" key="13">
    <source>
        <dbReference type="Proteomes" id="UP000622317"/>
    </source>
</evidence>
<evidence type="ECO:0000256" key="8">
    <source>
        <dbReference type="ARBA" id="ARBA00023136"/>
    </source>
</evidence>
<feature type="transmembrane region" description="Helical" evidence="9">
    <location>
        <begin position="42"/>
        <end position="62"/>
    </location>
</feature>
<evidence type="ECO:0000256" key="2">
    <source>
        <dbReference type="ARBA" id="ARBA00008873"/>
    </source>
</evidence>
<comment type="caution">
    <text evidence="12">The sequence shown here is derived from an EMBL/GenBank/DDBJ whole genome shotgun (WGS) entry which is preliminary data.</text>
</comment>
<keyword evidence="4 9" id="KW-0812">Transmembrane</keyword>
<dbReference type="NCBIfam" id="TIGR01297">
    <property type="entry name" value="CDF"/>
    <property type="match status" value="1"/>
</dbReference>
<evidence type="ECO:0000259" key="11">
    <source>
        <dbReference type="Pfam" id="PF16916"/>
    </source>
</evidence>
<dbReference type="SUPFAM" id="SSF161111">
    <property type="entry name" value="Cation efflux protein transmembrane domain-like"/>
    <property type="match status" value="1"/>
</dbReference>
<dbReference type="Proteomes" id="UP000622317">
    <property type="component" value="Unassembled WGS sequence"/>
</dbReference>
<dbReference type="Pfam" id="PF16916">
    <property type="entry name" value="ZT_dimer"/>
    <property type="match status" value="1"/>
</dbReference>
<organism evidence="12 13">
    <name type="scientific">Pelagicoccus enzymogenes</name>
    <dbReference type="NCBI Taxonomy" id="2773457"/>
    <lineage>
        <taxon>Bacteria</taxon>
        <taxon>Pseudomonadati</taxon>
        <taxon>Verrucomicrobiota</taxon>
        <taxon>Opitutia</taxon>
        <taxon>Puniceicoccales</taxon>
        <taxon>Pelagicoccaceae</taxon>
        <taxon>Pelagicoccus</taxon>
    </lineage>
</organism>
<proteinExistence type="inferred from homology"/>
<evidence type="ECO:0000256" key="9">
    <source>
        <dbReference type="SAM" id="Phobius"/>
    </source>
</evidence>
<feature type="transmembrane region" description="Helical" evidence="9">
    <location>
        <begin position="118"/>
        <end position="139"/>
    </location>
</feature>
<keyword evidence="7" id="KW-0406">Ion transport</keyword>
<dbReference type="EMBL" id="JACYFG010000051">
    <property type="protein sequence ID" value="MBD5782060.1"/>
    <property type="molecule type" value="Genomic_DNA"/>
</dbReference>
<keyword evidence="3" id="KW-0813">Transport</keyword>